<evidence type="ECO:0000313" key="3">
    <source>
        <dbReference type="Proteomes" id="UP000765509"/>
    </source>
</evidence>
<feature type="domain" description="Reverse transcriptase Ty1/copia-type" evidence="1">
    <location>
        <begin position="12"/>
        <end position="96"/>
    </location>
</feature>
<accession>A0A9Q3GRK7</accession>
<sequence length="133" mass="15305">MVLVPTKTDPCLYYSSDHNKPMWLFAHVDDLIFSGCWNEDFKAKIKTFFDMEDLRSVKYALGIRITQSTEGISMIQDKLIQQILSEFTLENARPLPPPFQVISMTSNPTILNLSTINVPLDCLNTWFKELTPM</sequence>
<dbReference type="AlphaFoldDB" id="A0A9Q3GRK7"/>
<protein>
    <recommendedName>
        <fullName evidence="1">Reverse transcriptase Ty1/copia-type domain-containing protein</fullName>
    </recommendedName>
</protein>
<dbReference type="OrthoDB" id="2012657at2759"/>
<name>A0A9Q3GRK7_9BASI</name>
<organism evidence="2 3">
    <name type="scientific">Austropuccinia psidii MF-1</name>
    <dbReference type="NCBI Taxonomy" id="1389203"/>
    <lineage>
        <taxon>Eukaryota</taxon>
        <taxon>Fungi</taxon>
        <taxon>Dikarya</taxon>
        <taxon>Basidiomycota</taxon>
        <taxon>Pucciniomycotina</taxon>
        <taxon>Pucciniomycetes</taxon>
        <taxon>Pucciniales</taxon>
        <taxon>Sphaerophragmiaceae</taxon>
        <taxon>Austropuccinia</taxon>
    </lineage>
</organism>
<dbReference type="Pfam" id="PF07727">
    <property type="entry name" value="RVT_2"/>
    <property type="match status" value="1"/>
</dbReference>
<evidence type="ECO:0000259" key="1">
    <source>
        <dbReference type="Pfam" id="PF07727"/>
    </source>
</evidence>
<comment type="caution">
    <text evidence="2">The sequence shown here is derived from an EMBL/GenBank/DDBJ whole genome shotgun (WGS) entry which is preliminary data.</text>
</comment>
<proteinExistence type="predicted"/>
<dbReference type="Proteomes" id="UP000765509">
    <property type="component" value="Unassembled WGS sequence"/>
</dbReference>
<reference evidence="2" key="1">
    <citation type="submission" date="2021-03" db="EMBL/GenBank/DDBJ databases">
        <title>Draft genome sequence of rust myrtle Austropuccinia psidii MF-1, a brazilian biotype.</title>
        <authorList>
            <person name="Quecine M.C."/>
            <person name="Pachon D.M.R."/>
            <person name="Bonatelli M.L."/>
            <person name="Correr F.H."/>
            <person name="Franceschini L.M."/>
            <person name="Leite T.F."/>
            <person name="Margarido G.R.A."/>
            <person name="Almeida C.A."/>
            <person name="Ferrarezi J.A."/>
            <person name="Labate C.A."/>
        </authorList>
    </citation>
    <scope>NUCLEOTIDE SEQUENCE</scope>
    <source>
        <strain evidence="2">MF-1</strain>
    </source>
</reference>
<keyword evidence="3" id="KW-1185">Reference proteome</keyword>
<gene>
    <name evidence="2" type="ORF">O181_016996</name>
</gene>
<dbReference type="InterPro" id="IPR013103">
    <property type="entry name" value="RVT_2"/>
</dbReference>
<dbReference type="EMBL" id="AVOT02004757">
    <property type="protein sequence ID" value="MBW0477281.1"/>
    <property type="molecule type" value="Genomic_DNA"/>
</dbReference>
<evidence type="ECO:0000313" key="2">
    <source>
        <dbReference type="EMBL" id="MBW0477281.1"/>
    </source>
</evidence>